<dbReference type="PANTHER" id="PTHR30454:SF0">
    <property type="entry name" value="4-HYDROXY-3-METHYLBUT-2-EN-1-YL DIPHOSPHATE SYNTHASE (FERREDOXIN), CHLOROPLASTIC"/>
    <property type="match status" value="1"/>
</dbReference>
<dbReference type="GO" id="GO:0005506">
    <property type="term" value="F:iron ion binding"/>
    <property type="evidence" value="ECO:0007669"/>
    <property type="project" value="InterPro"/>
</dbReference>
<evidence type="ECO:0000256" key="6">
    <source>
        <dbReference type="ARBA" id="ARBA00023229"/>
    </source>
</evidence>
<dbReference type="GO" id="GO:0051539">
    <property type="term" value="F:4 iron, 4 sulfur cluster binding"/>
    <property type="evidence" value="ECO:0007669"/>
    <property type="project" value="UniProtKB-UniRule"/>
</dbReference>
<dbReference type="Gene3D" id="3.20.20.20">
    <property type="entry name" value="Dihydropteroate synthase-like"/>
    <property type="match status" value="1"/>
</dbReference>
<protein>
    <recommendedName>
        <fullName evidence="7">4-hydroxy-3-methylbut-2-en-1-yl diphosphate synthase (flavodoxin)</fullName>
        <ecNumber evidence="7">1.17.7.3</ecNumber>
    </recommendedName>
    <alternativeName>
        <fullName evidence="7">1-hydroxy-2-methyl-2-(E)-butenyl 4-diphosphate synthase</fullName>
    </alternativeName>
</protein>
<comment type="pathway">
    <text evidence="7">Isoprenoid biosynthesis; isopentenyl diphosphate biosynthesis via DXP pathway; isopentenyl diphosphate from 1-deoxy-D-xylulose 5-phosphate: step 5/6.</text>
</comment>
<dbReference type="GO" id="GO:0141197">
    <property type="term" value="F:4-hydroxy-3-methylbut-2-enyl-diphosphate synthase activity (flavodoxin)"/>
    <property type="evidence" value="ECO:0007669"/>
    <property type="project" value="UniProtKB-EC"/>
</dbReference>
<dbReference type="GO" id="GO:0046429">
    <property type="term" value="F:4-hydroxy-3-methylbut-2-en-1-yl diphosphate synthase activity (ferredoxin)"/>
    <property type="evidence" value="ECO:0007669"/>
    <property type="project" value="UniProtKB-UniRule"/>
</dbReference>
<dbReference type="NCBIfam" id="TIGR00612">
    <property type="entry name" value="ispG_gcpE"/>
    <property type="match status" value="1"/>
</dbReference>
<comment type="function">
    <text evidence="7">Converts 2C-methyl-D-erythritol 2,4-cyclodiphosphate (ME-2,4cPP) into 1-hydroxy-2-methyl-2-(E)-butenyl 4-diphosphate.</text>
</comment>
<comment type="catalytic activity">
    <reaction evidence="7">
        <text>(2E)-4-hydroxy-3-methylbut-2-enyl diphosphate + oxidized [flavodoxin] + H2O + 2 H(+) = 2-C-methyl-D-erythritol 2,4-cyclic diphosphate + reduced [flavodoxin]</text>
        <dbReference type="Rhea" id="RHEA:43604"/>
        <dbReference type="Rhea" id="RHEA-COMP:10622"/>
        <dbReference type="Rhea" id="RHEA-COMP:10623"/>
        <dbReference type="ChEBI" id="CHEBI:15377"/>
        <dbReference type="ChEBI" id="CHEBI:15378"/>
        <dbReference type="ChEBI" id="CHEBI:57618"/>
        <dbReference type="ChEBI" id="CHEBI:58210"/>
        <dbReference type="ChEBI" id="CHEBI:58483"/>
        <dbReference type="ChEBI" id="CHEBI:128753"/>
        <dbReference type="EC" id="1.17.7.3"/>
    </reaction>
</comment>
<comment type="similarity">
    <text evidence="7">Belongs to the IspG family.</text>
</comment>
<feature type="binding site" evidence="7">
    <location>
        <position position="306"/>
    </location>
    <ligand>
        <name>[4Fe-4S] cluster</name>
        <dbReference type="ChEBI" id="CHEBI:49883"/>
    </ligand>
</feature>
<dbReference type="PANTHER" id="PTHR30454">
    <property type="entry name" value="4-HYDROXY-3-METHYLBUT-2-EN-1-YL DIPHOSPHATE SYNTHASE"/>
    <property type="match status" value="1"/>
</dbReference>
<sequence length="416" mass="44801">MQPFLDRPLERLRKVGVRVGDVVVGGGAPVVVQSMTNTDTADVDGTVAQVAALHRAGSEMVRITVDRDESAAAVPHIRDRLARLGVNVPLIGDFHYIGHKLLADHPDCAAALAKYRINPGNVGFKDKRDKQFAEIIELAIRHDKPVRIGVNWGSLDQDLLTRLMDENQKAGSPLTAVEVMREAIVQSALISAELAEEIGLPRDRIILSAKVSQVQDLIAVYVELAKRSDHALHLGLTEAGMGTKGVVASSAAMGILLQQGIGDTIRISLTPEPGGDRTREVQVAQELLQTMGFRQFVPIVAACPGCGRTTSTVFQELAATIQDDLRRNMPVWREKYPGVEELKVAVMGCIVNGPGESKHADIGISLPGTGETPAAPVFIDGEKAMTLRGPAIADDFQKLLADYIERRFGAGRQAAE</sequence>
<dbReference type="InterPro" id="IPR045854">
    <property type="entry name" value="NO2/SO3_Rdtase_4Fe4S_sf"/>
</dbReference>
<dbReference type="AlphaFoldDB" id="A0A1I3J4U9"/>
<evidence type="ECO:0000256" key="3">
    <source>
        <dbReference type="ARBA" id="ARBA00023002"/>
    </source>
</evidence>
<dbReference type="InterPro" id="IPR058579">
    <property type="entry name" value="IspG_C"/>
</dbReference>
<dbReference type="Proteomes" id="UP000242763">
    <property type="component" value="Unassembled WGS sequence"/>
</dbReference>
<dbReference type="FunFam" id="3.30.413.10:FF:000012">
    <property type="entry name" value="4-hydroxy-3-methylbut-2-en-1-yl diphosphate synthase (flavodoxin)"/>
    <property type="match status" value="1"/>
</dbReference>
<dbReference type="InterPro" id="IPR004588">
    <property type="entry name" value="IspG_bac-typ"/>
</dbReference>
<evidence type="ECO:0000313" key="10">
    <source>
        <dbReference type="EMBL" id="SFI55233.1"/>
    </source>
</evidence>
<gene>
    <name evidence="7" type="primary">ispG</name>
    <name evidence="10" type="ORF">SAMN03080618_00791</name>
</gene>
<proteinExistence type="inferred from homology"/>
<feature type="domain" description="IspG C-terminal" evidence="9">
    <location>
        <begin position="300"/>
        <end position="400"/>
    </location>
</feature>
<keyword evidence="3 7" id="KW-0560">Oxidoreductase</keyword>
<keyword evidence="5 7" id="KW-0411">Iron-sulfur</keyword>
<dbReference type="InterPro" id="IPR011005">
    <property type="entry name" value="Dihydropteroate_synth-like_sf"/>
</dbReference>
<dbReference type="InterPro" id="IPR058578">
    <property type="entry name" value="IspG_TIM"/>
</dbReference>
<keyword evidence="6 7" id="KW-0414">Isoprene biosynthesis</keyword>
<evidence type="ECO:0000256" key="7">
    <source>
        <dbReference type="HAMAP-Rule" id="MF_00159"/>
    </source>
</evidence>
<keyword evidence="4 7" id="KW-0408">Iron</keyword>
<organism evidence="10 11">
    <name type="scientific">Aquamicrobium aerolatum DSM 21857</name>
    <dbReference type="NCBI Taxonomy" id="1121003"/>
    <lineage>
        <taxon>Bacteria</taxon>
        <taxon>Pseudomonadati</taxon>
        <taxon>Pseudomonadota</taxon>
        <taxon>Alphaproteobacteria</taxon>
        <taxon>Hyphomicrobiales</taxon>
        <taxon>Phyllobacteriaceae</taxon>
        <taxon>Aerobium</taxon>
    </lineage>
</organism>
<dbReference type="STRING" id="1121003.SAMN03080618_00791"/>
<accession>A0A1I3J4U9</accession>
<dbReference type="SUPFAM" id="SSF56014">
    <property type="entry name" value="Nitrite and sulphite reductase 4Fe-4S domain-like"/>
    <property type="match status" value="1"/>
</dbReference>
<dbReference type="PIRSF" id="PIRSF004640">
    <property type="entry name" value="IspG"/>
    <property type="match status" value="1"/>
</dbReference>
<feature type="binding site" evidence="7">
    <location>
        <position position="356"/>
    </location>
    <ligand>
        <name>[4Fe-4S] cluster</name>
        <dbReference type="ChEBI" id="CHEBI:49883"/>
    </ligand>
</feature>
<evidence type="ECO:0000256" key="4">
    <source>
        <dbReference type="ARBA" id="ARBA00023004"/>
    </source>
</evidence>
<evidence type="ECO:0000256" key="5">
    <source>
        <dbReference type="ARBA" id="ARBA00023014"/>
    </source>
</evidence>
<keyword evidence="11" id="KW-1185">Reference proteome</keyword>
<dbReference type="OrthoDB" id="9803214at2"/>
<feature type="binding site" evidence="7">
    <location>
        <position position="349"/>
    </location>
    <ligand>
        <name>[4Fe-4S] cluster</name>
        <dbReference type="ChEBI" id="CHEBI:49883"/>
    </ligand>
</feature>
<keyword evidence="1 7" id="KW-0004">4Fe-4S</keyword>
<dbReference type="GO" id="GO:0016114">
    <property type="term" value="P:terpenoid biosynthetic process"/>
    <property type="evidence" value="ECO:0007669"/>
    <property type="project" value="InterPro"/>
</dbReference>
<dbReference type="UniPathway" id="UPA00056">
    <property type="reaction ID" value="UER00096"/>
</dbReference>
<name>A0A1I3J4U9_9HYPH</name>
<reference evidence="11" key="1">
    <citation type="submission" date="2016-10" db="EMBL/GenBank/DDBJ databases">
        <authorList>
            <person name="Varghese N."/>
            <person name="Submissions S."/>
        </authorList>
    </citation>
    <scope>NUCLEOTIDE SEQUENCE [LARGE SCALE GENOMIC DNA]</scope>
    <source>
        <strain evidence="11">DSM 21857</strain>
    </source>
</reference>
<feature type="binding site" evidence="7">
    <location>
        <position position="303"/>
    </location>
    <ligand>
        <name>[4Fe-4S] cluster</name>
        <dbReference type="ChEBI" id="CHEBI:49883"/>
    </ligand>
</feature>
<evidence type="ECO:0000256" key="2">
    <source>
        <dbReference type="ARBA" id="ARBA00022723"/>
    </source>
</evidence>
<dbReference type="GO" id="GO:0019288">
    <property type="term" value="P:isopentenyl diphosphate biosynthetic process, methylerythritol 4-phosphate pathway"/>
    <property type="evidence" value="ECO:0007669"/>
    <property type="project" value="UniProtKB-UniRule"/>
</dbReference>
<dbReference type="InterPro" id="IPR016425">
    <property type="entry name" value="IspG_bac"/>
</dbReference>
<dbReference type="EMBL" id="FORF01000003">
    <property type="protein sequence ID" value="SFI55233.1"/>
    <property type="molecule type" value="Genomic_DNA"/>
</dbReference>
<keyword evidence="2 7" id="KW-0479">Metal-binding</keyword>
<evidence type="ECO:0000256" key="1">
    <source>
        <dbReference type="ARBA" id="ARBA00022485"/>
    </source>
</evidence>
<evidence type="ECO:0000259" key="8">
    <source>
        <dbReference type="Pfam" id="PF04551"/>
    </source>
</evidence>
<dbReference type="EC" id="1.17.7.3" evidence="7"/>
<dbReference type="Pfam" id="PF04551">
    <property type="entry name" value="GcpE"/>
    <property type="match status" value="1"/>
</dbReference>
<dbReference type="RefSeq" id="WP_091518845.1">
    <property type="nucleotide sequence ID" value="NZ_FORF01000003.1"/>
</dbReference>
<feature type="domain" description="IspG TIM-barrel" evidence="8">
    <location>
        <begin position="17"/>
        <end position="285"/>
    </location>
</feature>
<comment type="cofactor">
    <cofactor evidence="7">
        <name>[4Fe-4S] cluster</name>
        <dbReference type="ChEBI" id="CHEBI:49883"/>
    </cofactor>
    <text evidence="7">Binds 1 [4Fe-4S] cluster.</text>
</comment>
<dbReference type="NCBIfam" id="NF001540">
    <property type="entry name" value="PRK00366.1"/>
    <property type="match status" value="1"/>
</dbReference>
<evidence type="ECO:0000259" key="9">
    <source>
        <dbReference type="Pfam" id="PF26540"/>
    </source>
</evidence>
<dbReference type="HAMAP" id="MF_00159">
    <property type="entry name" value="IspG"/>
    <property type="match status" value="1"/>
</dbReference>
<dbReference type="Gene3D" id="3.30.413.10">
    <property type="entry name" value="Sulfite Reductase Hemoprotein, domain 1"/>
    <property type="match status" value="1"/>
</dbReference>
<dbReference type="Pfam" id="PF26540">
    <property type="entry name" value="GcpE_C"/>
    <property type="match status" value="1"/>
</dbReference>
<evidence type="ECO:0000313" key="11">
    <source>
        <dbReference type="Proteomes" id="UP000242763"/>
    </source>
</evidence>